<keyword evidence="2" id="KW-1185">Reference proteome</keyword>
<sequence length="104" mass="11061">MMPVTSEVPPASPVSVAPPRIRSVFPETWLWMDSSVQKNHCCGLVFYYQLAADGAGDAGPFPAPMQVAAMGGGGGGGAEIPTEPPRVRSNFVETWVWAGERVDK</sequence>
<dbReference type="EMBL" id="JAUCMV010000001">
    <property type="protein sequence ID" value="KAK0422313.1"/>
    <property type="molecule type" value="Genomic_DNA"/>
</dbReference>
<reference evidence="1" key="1">
    <citation type="submission" date="2023-06" db="EMBL/GenBank/DDBJ databases">
        <title>Genomic analysis of the entomopathogenic nematode Steinernema hermaphroditum.</title>
        <authorList>
            <person name="Schwarz E.M."/>
            <person name="Heppert J.K."/>
            <person name="Baniya A."/>
            <person name="Schwartz H.T."/>
            <person name="Tan C.-H."/>
            <person name="Antoshechkin I."/>
            <person name="Sternberg P.W."/>
            <person name="Goodrich-Blair H."/>
            <person name="Dillman A.R."/>
        </authorList>
    </citation>
    <scope>NUCLEOTIDE SEQUENCE</scope>
    <source>
        <strain evidence="1">PS9179</strain>
        <tissue evidence="1">Whole animal</tissue>
    </source>
</reference>
<dbReference type="Proteomes" id="UP001175271">
    <property type="component" value="Unassembled WGS sequence"/>
</dbReference>
<gene>
    <name evidence="1" type="ORF">QR680_007498</name>
</gene>
<organism evidence="1 2">
    <name type="scientific">Steinernema hermaphroditum</name>
    <dbReference type="NCBI Taxonomy" id="289476"/>
    <lineage>
        <taxon>Eukaryota</taxon>
        <taxon>Metazoa</taxon>
        <taxon>Ecdysozoa</taxon>
        <taxon>Nematoda</taxon>
        <taxon>Chromadorea</taxon>
        <taxon>Rhabditida</taxon>
        <taxon>Tylenchina</taxon>
        <taxon>Panagrolaimomorpha</taxon>
        <taxon>Strongyloidoidea</taxon>
        <taxon>Steinernematidae</taxon>
        <taxon>Steinernema</taxon>
    </lineage>
</organism>
<name>A0AA39M683_9BILA</name>
<comment type="caution">
    <text evidence="1">The sequence shown here is derived from an EMBL/GenBank/DDBJ whole genome shotgun (WGS) entry which is preliminary data.</text>
</comment>
<accession>A0AA39M683</accession>
<proteinExistence type="predicted"/>
<protein>
    <submittedName>
        <fullName evidence="1">Uncharacterized protein</fullName>
    </submittedName>
</protein>
<evidence type="ECO:0000313" key="1">
    <source>
        <dbReference type="EMBL" id="KAK0422313.1"/>
    </source>
</evidence>
<evidence type="ECO:0000313" key="2">
    <source>
        <dbReference type="Proteomes" id="UP001175271"/>
    </source>
</evidence>
<dbReference type="AlphaFoldDB" id="A0AA39M683"/>